<proteinExistence type="predicted"/>
<evidence type="ECO:0000313" key="4">
    <source>
        <dbReference type="EMBL" id="RPA78741.1"/>
    </source>
</evidence>
<keyword evidence="3" id="KW-0496">Mitochondrion</keyword>
<name>A0A3N4I3K2_ASCIM</name>
<evidence type="ECO:0008006" key="6">
    <source>
        <dbReference type="Google" id="ProtNLM"/>
    </source>
</evidence>
<accession>A0A3N4I3K2</accession>
<dbReference type="Proteomes" id="UP000275078">
    <property type="component" value="Unassembled WGS sequence"/>
</dbReference>
<dbReference type="OrthoDB" id="185373at2759"/>
<evidence type="ECO:0000256" key="2">
    <source>
        <dbReference type="ARBA" id="ARBA00022946"/>
    </source>
</evidence>
<organism evidence="4 5">
    <name type="scientific">Ascobolus immersus RN42</name>
    <dbReference type="NCBI Taxonomy" id="1160509"/>
    <lineage>
        <taxon>Eukaryota</taxon>
        <taxon>Fungi</taxon>
        <taxon>Dikarya</taxon>
        <taxon>Ascomycota</taxon>
        <taxon>Pezizomycotina</taxon>
        <taxon>Pezizomycetes</taxon>
        <taxon>Pezizales</taxon>
        <taxon>Ascobolaceae</taxon>
        <taxon>Ascobolus</taxon>
    </lineage>
</organism>
<dbReference type="Pfam" id="PF12921">
    <property type="entry name" value="ATP13"/>
    <property type="match status" value="1"/>
</dbReference>
<gene>
    <name evidence="4" type="ORF">BJ508DRAFT_416349</name>
</gene>
<keyword evidence="5" id="KW-1185">Reference proteome</keyword>
<reference evidence="4 5" key="1">
    <citation type="journal article" date="2018" name="Nat. Ecol. Evol.">
        <title>Pezizomycetes genomes reveal the molecular basis of ectomycorrhizal truffle lifestyle.</title>
        <authorList>
            <person name="Murat C."/>
            <person name="Payen T."/>
            <person name="Noel B."/>
            <person name="Kuo A."/>
            <person name="Morin E."/>
            <person name="Chen J."/>
            <person name="Kohler A."/>
            <person name="Krizsan K."/>
            <person name="Balestrini R."/>
            <person name="Da Silva C."/>
            <person name="Montanini B."/>
            <person name="Hainaut M."/>
            <person name="Levati E."/>
            <person name="Barry K.W."/>
            <person name="Belfiori B."/>
            <person name="Cichocki N."/>
            <person name="Clum A."/>
            <person name="Dockter R.B."/>
            <person name="Fauchery L."/>
            <person name="Guy J."/>
            <person name="Iotti M."/>
            <person name="Le Tacon F."/>
            <person name="Lindquist E.A."/>
            <person name="Lipzen A."/>
            <person name="Malagnac F."/>
            <person name="Mello A."/>
            <person name="Molinier V."/>
            <person name="Miyauchi S."/>
            <person name="Poulain J."/>
            <person name="Riccioni C."/>
            <person name="Rubini A."/>
            <person name="Sitrit Y."/>
            <person name="Splivallo R."/>
            <person name="Traeger S."/>
            <person name="Wang M."/>
            <person name="Zifcakova L."/>
            <person name="Wipf D."/>
            <person name="Zambonelli A."/>
            <person name="Paolocci F."/>
            <person name="Nowrousian M."/>
            <person name="Ottonello S."/>
            <person name="Baldrian P."/>
            <person name="Spatafora J.W."/>
            <person name="Henrissat B."/>
            <person name="Nagy L.G."/>
            <person name="Aury J.M."/>
            <person name="Wincker P."/>
            <person name="Grigoriev I.V."/>
            <person name="Bonfante P."/>
            <person name="Martin F.M."/>
        </authorList>
    </citation>
    <scope>NUCLEOTIDE SEQUENCE [LARGE SCALE GENOMIC DNA]</scope>
    <source>
        <strain evidence="4 5">RN42</strain>
    </source>
</reference>
<sequence>MRVSQILGRRVAHLGLEGYTYRITKIPRSWVSKITPTETPEERAELANRLANAPPLPHPYKYVQLTSNVVADEVKHHTWRKLYVEELTVDFSKEKTSVDEASEKESSKEPVATLEISVENLRKAVLRADHFMVVYFFECLREDQRAQLSVDELVEILPSYNPQFYLRHATLTSRKELGGIFPTEIKDRRDARAVFFMRFKTFMQHFQSRNADFPSDALRHLFEIAWATGNREYGERLWSKYRTSEKLDIRVIRNYLSLLVRSRASNDLRTYKSKVRDPVSMEAVKKQVQDVLEVLNAKEVPLSTDLVGPLILAHARLGQMREVEDIIEKAWNISIRKILEGRELIPGSMLEIPGPRHSTYGPLHPTPDFIYSLINAYGMNYSIPRLLPILQFFLKPYRQTLHKSAAELLLEYAYKAMWKKVRNNLGTPRDFVEEVYQFILDQKVQPTLNMYDLRFRELMHRQRFGHGRSLIQEYLERFGIFIRLPLEELLKLKEGGKEVFSFQAMRLEDLKYQKERHIAHFRRWLELYCTEGAKRLSRSSLTFSRRDIPNIVQEWGELLGASLHYETLTGFVSLHLRAQEDVQGPQLTRTVARHNRWEGVPEWAYGADKDWYDE</sequence>
<evidence type="ECO:0000256" key="3">
    <source>
        <dbReference type="ARBA" id="ARBA00023128"/>
    </source>
</evidence>
<evidence type="ECO:0000313" key="5">
    <source>
        <dbReference type="Proteomes" id="UP000275078"/>
    </source>
</evidence>
<dbReference type="InterPro" id="IPR024319">
    <property type="entry name" value="ATPase_expression_mit"/>
</dbReference>
<dbReference type="STRING" id="1160509.A0A3N4I3K2"/>
<evidence type="ECO:0000256" key="1">
    <source>
        <dbReference type="ARBA" id="ARBA00004173"/>
    </source>
</evidence>
<dbReference type="EMBL" id="ML119707">
    <property type="protein sequence ID" value="RPA78741.1"/>
    <property type="molecule type" value="Genomic_DNA"/>
</dbReference>
<dbReference type="GO" id="GO:0005739">
    <property type="term" value="C:mitochondrion"/>
    <property type="evidence" value="ECO:0007669"/>
    <property type="project" value="UniProtKB-SubCell"/>
</dbReference>
<dbReference type="AlphaFoldDB" id="A0A3N4I3K2"/>
<keyword evidence="2" id="KW-0809">Transit peptide</keyword>
<protein>
    <recommendedName>
        <fullName evidence="6">ATPase expression protein 2, mitochondrial</fullName>
    </recommendedName>
</protein>
<comment type="subcellular location">
    <subcellularLocation>
        <location evidence="1">Mitochondrion</location>
    </subcellularLocation>
</comment>